<dbReference type="EMBL" id="OZ019906">
    <property type="protein sequence ID" value="CAK9205042.1"/>
    <property type="molecule type" value="Genomic_DNA"/>
</dbReference>
<dbReference type="Gene3D" id="1.10.630.10">
    <property type="entry name" value="Cytochrome P450"/>
    <property type="match status" value="1"/>
</dbReference>
<dbReference type="Proteomes" id="UP001497512">
    <property type="component" value="Chromosome 14"/>
</dbReference>
<evidence type="ECO:0008006" key="9">
    <source>
        <dbReference type="Google" id="ProtNLM"/>
    </source>
</evidence>
<dbReference type="PRINTS" id="PR00385">
    <property type="entry name" value="P450"/>
</dbReference>
<dbReference type="SUPFAM" id="SSF48264">
    <property type="entry name" value="Cytochrome P450"/>
    <property type="match status" value="1"/>
</dbReference>
<evidence type="ECO:0000313" key="8">
    <source>
        <dbReference type="Proteomes" id="UP001497512"/>
    </source>
</evidence>
<keyword evidence="4" id="KW-0408">Iron</keyword>
<evidence type="ECO:0000313" key="7">
    <source>
        <dbReference type="EMBL" id="CAK9205042.1"/>
    </source>
</evidence>
<organism evidence="7 8">
    <name type="scientific">Sphagnum troendelagicum</name>
    <dbReference type="NCBI Taxonomy" id="128251"/>
    <lineage>
        <taxon>Eukaryota</taxon>
        <taxon>Viridiplantae</taxon>
        <taxon>Streptophyta</taxon>
        <taxon>Embryophyta</taxon>
        <taxon>Bryophyta</taxon>
        <taxon>Sphagnophytina</taxon>
        <taxon>Sphagnopsida</taxon>
        <taxon>Sphagnales</taxon>
        <taxon>Sphagnaceae</taxon>
        <taxon>Sphagnum</taxon>
    </lineage>
</organism>
<feature type="region of interest" description="Disordered" evidence="5">
    <location>
        <begin position="412"/>
        <end position="432"/>
    </location>
</feature>
<dbReference type="PRINTS" id="PR00463">
    <property type="entry name" value="EP450I"/>
</dbReference>
<feature type="transmembrane region" description="Helical" evidence="6">
    <location>
        <begin position="47"/>
        <end position="67"/>
    </location>
</feature>
<evidence type="ECO:0000256" key="2">
    <source>
        <dbReference type="ARBA" id="ARBA00022723"/>
    </source>
</evidence>
<accession>A0ABP0TU36</accession>
<keyword evidence="6" id="KW-0472">Membrane</keyword>
<dbReference type="CDD" id="cd11064">
    <property type="entry name" value="CYP86A"/>
    <property type="match status" value="1"/>
</dbReference>
<evidence type="ECO:0000256" key="3">
    <source>
        <dbReference type="ARBA" id="ARBA00023002"/>
    </source>
</evidence>
<protein>
    <recommendedName>
        <fullName evidence="9">Cytochrome P450 704C1</fullName>
    </recommendedName>
</protein>
<comment type="similarity">
    <text evidence="1">Belongs to the cytochrome P450 family.</text>
</comment>
<evidence type="ECO:0000256" key="6">
    <source>
        <dbReference type="SAM" id="Phobius"/>
    </source>
</evidence>
<sequence>MVTQVMNCIMEDLQHLGGTLRREKLNGFAREILSSSWNTMHDQWQVITAYAALIAVTVWMLLGLWSLPQQQRSSVGRGRRKSSLAGPIRWPLLGAAPEVLWNYHRLNDWIVSYLKKSPTMHVQLPNVTFTYTALPENVEHILKNNFSNYPKGELFHEVMDIFLGDGIFNTDGELWRKQRKTASFEFASKVLREFSTLVFRDYSLKLAAILNRAAASTAAAVDMQDLFMRLTLDSICKISFGIEMGTLEPSLPDIPFAKAFETTNEIVSHRFMDPWWKLKRFFKVGTEATVVKSAKEVDDFTYNVIRTRRAELAAARRSGQKLQADAVTKDLLGRRDLFTRFLLLNEEAEEGAEMFTDKNLRDTILNFVIAGRDTTAVTLSWFVYMMIQHPEVAEKIEQELICTFEKSEKEDQSAAPVIMNSKKSDLDDDDDSKASDEASFNLRVAEYSQHLTYNSLLNLQYLYAAILETLRLYPAVPMDPKCVLNDDVFPDGTPVKKGNMVMYSAYAMGRMEYIWGSDACEFKPSRWLKDGVVQLESPFKFTAFQAGPRICLGKDSAMLQLRMVLAILCRFYKFQLVSQAPVKYRQMSILLVANGLHVTVTRKM</sequence>
<dbReference type="Pfam" id="PF00067">
    <property type="entry name" value="p450"/>
    <property type="match status" value="2"/>
</dbReference>
<dbReference type="InterPro" id="IPR001128">
    <property type="entry name" value="Cyt_P450"/>
</dbReference>
<keyword evidence="6" id="KW-0812">Transmembrane</keyword>
<evidence type="ECO:0000256" key="4">
    <source>
        <dbReference type="ARBA" id="ARBA00023004"/>
    </source>
</evidence>
<name>A0ABP0TU36_9BRYO</name>
<keyword evidence="6" id="KW-1133">Transmembrane helix</keyword>
<reference evidence="7" key="1">
    <citation type="submission" date="2024-02" db="EMBL/GenBank/DDBJ databases">
        <authorList>
            <consortium name="ELIXIR-Norway"/>
            <consortium name="Elixir Norway"/>
        </authorList>
    </citation>
    <scope>NUCLEOTIDE SEQUENCE</scope>
</reference>
<evidence type="ECO:0000256" key="5">
    <source>
        <dbReference type="SAM" id="MobiDB-lite"/>
    </source>
</evidence>
<keyword evidence="8" id="KW-1185">Reference proteome</keyword>
<dbReference type="InterPro" id="IPR036396">
    <property type="entry name" value="Cyt_P450_sf"/>
</dbReference>
<proteinExistence type="inferred from homology"/>
<keyword evidence="2" id="KW-0479">Metal-binding</keyword>
<gene>
    <name evidence="7" type="ORF">CSSPTR1EN2_LOCUS7688</name>
</gene>
<keyword evidence="3" id="KW-0560">Oxidoreductase</keyword>
<evidence type="ECO:0000256" key="1">
    <source>
        <dbReference type="ARBA" id="ARBA00010617"/>
    </source>
</evidence>
<dbReference type="PANTHER" id="PTHR24296">
    <property type="entry name" value="CYTOCHROME P450"/>
    <property type="match status" value="1"/>
</dbReference>
<dbReference type="InterPro" id="IPR002401">
    <property type="entry name" value="Cyt_P450_E_grp-I"/>
</dbReference>